<feature type="region of interest" description="Disordered" evidence="1">
    <location>
        <begin position="75"/>
        <end position="95"/>
    </location>
</feature>
<name>A0AAV9NH26_9EURO</name>
<dbReference type="SUPFAM" id="SSF82199">
    <property type="entry name" value="SET domain"/>
    <property type="match status" value="1"/>
</dbReference>
<dbReference type="CDD" id="cd20071">
    <property type="entry name" value="SET_SMYD"/>
    <property type="match status" value="1"/>
</dbReference>
<evidence type="ECO:0000313" key="3">
    <source>
        <dbReference type="EMBL" id="KAK5057671.1"/>
    </source>
</evidence>
<dbReference type="InterPro" id="IPR053185">
    <property type="entry name" value="SET_domain_protein"/>
</dbReference>
<keyword evidence="4" id="KW-1185">Reference proteome</keyword>
<reference evidence="3 4" key="1">
    <citation type="submission" date="2023-08" db="EMBL/GenBank/DDBJ databases">
        <title>Black Yeasts Isolated from many extreme environments.</title>
        <authorList>
            <person name="Coleine C."/>
            <person name="Stajich J.E."/>
            <person name="Selbmann L."/>
        </authorList>
    </citation>
    <scope>NUCLEOTIDE SEQUENCE [LARGE SCALE GENOMIC DNA]</scope>
    <source>
        <strain evidence="3 4">CCFEE 5792</strain>
    </source>
</reference>
<comment type="caution">
    <text evidence="3">The sequence shown here is derived from an EMBL/GenBank/DDBJ whole genome shotgun (WGS) entry which is preliminary data.</text>
</comment>
<dbReference type="InterPro" id="IPR011990">
    <property type="entry name" value="TPR-like_helical_dom_sf"/>
</dbReference>
<evidence type="ECO:0000259" key="2">
    <source>
        <dbReference type="PROSITE" id="PS50280"/>
    </source>
</evidence>
<organism evidence="3 4">
    <name type="scientific">Exophiala bonariae</name>
    <dbReference type="NCBI Taxonomy" id="1690606"/>
    <lineage>
        <taxon>Eukaryota</taxon>
        <taxon>Fungi</taxon>
        <taxon>Dikarya</taxon>
        <taxon>Ascomycota</taxon>
        <taxon>Pezizomycotina</taxon>
        <taxon>Eurotiomycetes</taxon>
        <taxon>Chaetothyriomycetidae</taxon>
        <taxon>Chaetothyriales</taxon>
        <taxon>Herpotrichiellaceae</taxon>
        <taxon>Exophiala</taxon>
    </lineage>
</organism>
<dbReference type="Gene3D" id="1.25.40.10">
    <property type="entry name" value="Tetratricopeptide repeat domain"/>
    <property type="match status" value="1"/>
</dbReference>
<dbReference type="PROSITE" id="PS50280">
    <property type="entry name" value="SET"/>
    <property type="match status" value="1"/>
</dbReference>
<proteinExistence type="predicted"/>
<evidence type="ECO:0000256" key="1">
    <source>
        <dbReference type="SAM" id="MobiDB-lite"/>
    </source>
</evidence>
<dbReference type="RefSeq" id="XP_064708789.1">
    <property type="nucleotide sequence ID" value="XM_064855200.1"/>
</dbReference>
<dbReference type="Proteomes" id="UP001358417">
    <property type="component" value="Unassembled WGS sequence"/>
</dbReference>
<protein>
    <recommendedName>
        <fullName evidence="2">SET domain-containing protein</fullName>
    </recommendedName>
</protein>
<dbReference type="EMBL" id="JAVRRD010000006">
    <property type="protein sequence ID" value="KAK5057671.1"/>
    <property type="molecule type" value="Genomic_DNA"/>
</dbReference>
<evidence type="ECO:0000313" key="4">
    <source>
        <dbReference type="Proteomes" id="UP001358417"/>
    </source>
</evidence>
<gene>
    <name evidence="3" type="ORF">LTR84_011672</name>
</gene>
<dbReference type="PANTHER" id="PTHR47332:SF4">
    <property type="entry name" value="SET DOMAIN-CONTAINING PROTEIN 5"/>
    <property type="match status" value="1"/>
</dbReference>
<dbReference type="SMART" id="SM00317">
    <property type="entry name" value="SET"/>
    <property type="match status" value="1"/>
</dbReference>
<dbReference type="Pfam" id="PF00856">
    <property type="entry name" value="SET"/>
    <property type="match status" value="1"/>
</dbReference>
<dbReference type="GeneID" id="89979822"/>
<dbReference type="InterPro" id="IPR001214">
    <property type="entry name" value="SET_dom"/>
</dbReference>
<dbReference type="InterPro" id="IPR046341">
    <property type="entry name" value="SET_dom_sf"/>
</dbReference>
<feature type="domain" description="SET" evidence="2">
    <location>
        <begin position="98"/>
        <end position="242"/>
    </location>
</feature>
<accession>A0AAV9NH26</accession>
<sequence length="403" mass="45651">MQERSSSGKHGHLSTRPEKDAESRQLASVAASFAVSIVNDKENIDPSRLVADRKSMIVHDDAEATPIIKHGCSSLGLREPLGRPTNEGDDSDFNPQDKCLEIRSTPDRGLAVFASRKIKAGTLILSERSLITLCKEEEDDHAAIEREFSNLSRSNQKIYLKLFDAEKSRMSRVASIYYSNCYNLDSLTPDGRGGSALGNMASRLNHSCIANAQFSYDFDRKQLMFYAIRDIPRGREVCSNYEKNVFEAAIKRMQKLRMYYAFDCRCEACEGVQKNEFWGRSDERRKAMLYAFKQVQTCDKAFLNQQAENIRSNQELKDKVIDEAISALTRLEALLLKECLTGIVLANTCRSLSKWCERKQRLVEAAKWKEKELQSCEMGLGSHAYRTREAAKKLAELGNQLPI</sequence>
<feature type="region of interest" description="Disordered" evidence="1">
    <location>
        <begin position="1"/>
        <end position="25"/>
    </location>
</feature>
<dbReference type="Gene3D" id="2.170.270.10">
    <property type="entry name" value="SET domain"/>
    <property type="match status" value="1"/>
</dbReference>
<dbReference type="PANTHER" id="PTHR47332">
    <property type="entry name" value="SET DOMAIN-CONTAINING PROTEIN 5"/>
    <property type="match status" value="1"/>
</dbReference>
<dbReference type="AlphaFoldDB" id="A0AAV9NH26"/>